<dbReference type="ExpressionAtlas" id="A0A5S9Y8D7">
    <property type="expression patterns" value="baseline and differential"/>
</dbReference>
<evidence type="ECO:0008006" key="7">
    <source>
        <dbReference type="Google" id="ProtNLM"/>
    </source>
</evidence>
<keyword evidence="1" id="KW-0175">Coiled coil</keyword>
<accession>A0A654G551</accession>
<dbReference type="Proteomes" id="UP000426265">
    <property type="component" value="Unassembled WGS sequence"/>
</dbReference>
<evidence type="ECO:0000313" key="4">
    <source>
        <dbReference type="EMBL" id="VYS68281.1"/>
    </source>
</evidence>
<protein>
    <recommendedName>
        <fullName evidence="7">Myosin heavy chain-like protein</fullName>
    </recommendedName>
</protein>
<feature type="compositionally biased region" description="Pro residues" evidence="2">
    <location>
        <begin position="419"/>
        <end position="432"/>
    </location>
</feature>
<feature type="region of interest" description="Disordered" evidence="2">
    <location>
        <begin position="275"/>
        <end position="309"/>
    </location>
</feature>
<evidence type="ECO:0000256" key="2">
    <source>
        <dbReference type="SAM" id="MobiDB-lite"/>
    </source>
</evidence>
<feature type="compositionally biased region" description="Basic and acidic residues" evidence="2">
    <location>
        <begin position="352"/>
        <end position="373"/>
    </location>
</feature>
<feature type="region of interest" description="Disordered" evidence="2">
    <location>
        <begin position="710"/>
        <end position="733"/>
    </location>
</feature>
<feature type="compositionally biased region" description="Low complexity" evidence="2">
    <location>
        <begin position="722"/>
        <end position="733"/>
    </location>
</feature>
<feature type="coiled-coil region" evidence="1">
    <location>
        <begin position="646"/>
        <end position="673"/>
    </location>
</feature>
<proteinExistence type="predicted"/>
<feature type="compositionally biased region" description="Polar residues" evidence="2">
    <location>
        <begin position="434"/>
        <end position="448"/>
    </location>
</feature>
<dbReference type="PANTHER" id="PTHR31099:SF28">
    <property type="entry name" value="F5J5.12"/>
    <property type="match status" value="1"/>
</dbReference>
<feature type="compositionally biased region" description="Basic and acidic residues" evidence="2">
    <location>
        <begin position="404"/>
        <end position="415"/>
    </location>
</feature>
<name>A0A5S9Y8D7_ARATH</name>
<reference evidence="3 6" key="1">
    <citation type="submission" date="2019-12" db="EMBL/GenBank/DDBJ databases">
        <authorList>
            <person name="Jiao W.-B."/>
            <person name="Schneeberger K."/>
        </authorList>
    </citation>
    <scope>NUCLEOTIDE SEQUENCE [LARGE SCALE GENOMIC DNA]</scope>
    <source>
        <strain evidence="5">cv. An-1</strain>
        <strain evidence="6">cv. C24</strain>
    </source>
</reference>
<dbReference type="EMBL" id="CACSHJ010000096">
    <property type="protein sequence ID" value="CAA0405498.1"/>
    <property type="molecule type" value="Genomic_DNA"/>
</dbReference>
<organism evidence="3 6">
    <name type="scientific">Arabidopsis thaliana</name>
    <name type="common">Mouse-ear cress</name>
    <dbReference type="NCBI Taxonomy" id="3702"/>
    <lineage>
        <taxon>Eukaryota</taxon>
        <taxon>Viridiplantae</taxon>
        <taxon>Streptophyta</taxon>
        <taxon>Embryophyta</taxon>
        <taxon>Tracheophyta</taxon>
        <taxon>Spermatophyta</taxon>
        <taxon>Magnoliopsida</taxon>
        <taxon>eudicotyledons</taxon>
        <taxon>Gunneridae</taxon>
        <taxon>Pentapetalae</taxon>
        <taxon>rosids</taxon>
        <taxon>malvids</taxon>
        <taxon>Brassicales</taxon>
        <taxon>Brassicaceae</taxon>
        <taxon>Camelineae</taxon>
        <taxon>Arabidopsis</taxon>
    </lineage>
</organism>
<evidence type="ECO:0000313" key="5">
    <source>
        <dbReference type="Proteomes" id="UP000426265"/>
    </source>
</evidence>
<accession>A0A5S9Y8D7</accession>
<dbReference type="AlphaFoldDB" id="A0A5S9Y8D7"/>
<evidence type="ECO:0000256" key="1">
    <source>
        <dbReference type="SAM" id="Coils"/>
    </source>
</evidence>
<evidence type="ECO:0000313" key="6">
    <source>
        <dbReference type="Proteomes" id="UP000434276"/>
    </source>
</evidence>
<feature type="compositionally biased region" description="Basic and acidic residues" evidence="2">
    <location>
        <begin position="449"/>
        <end position="461"/>
    </location>
</feature>
<dbReference type="EMBL" id="CACRSJ010000110">
    <property type="protein sequence ID" value="VYS68281.1"/>
    <property type="molecule type" value="Genomic_DNA"/>
</dbReference>
<dbReference type="OrthoDB" id="1083092at2759"/>
<dbReference type="Proteomes" id="UP000434276">
    <property type="component" value="Unassembled WGS sequence"/>
</dbReference>
<gene>
    <name evidence="4" type="ORF">AN1_LOCUS23675</name>
    <name evidence="3" type="ORF">C24_LOCUS23533</name>
</gene>
<feature type="region of interest" description="Disordered" evidence="2">
    <location>
        <begin position="745"/>
        <end position="808"/>
    </location>
</feature>
<sequence length="808" mass="90780">MTAYQLFTIKARKLFHFPHDFQDGSIIVTGLRKARIPIFRKCGSSNDLCTRPNNIAGPHYQSTCTLQSLNRLGELCRIPAEIMRDSQMSEPTESPEDHRPGFFCVYEIYFKGCGLTFPLPEALVRYLAALEIALPQLTPNLLRTILCIITIAAEAGFVIRVPELNELLSVRSSSKKTGYFSAYPNANQNLISNLLNKDENWHHPWFLVKKTPASIGNLSDMLPSKWSAKPAFITLTLPTVEFVEFFKIVIEGETLWNSFTLDRFVEANHKLMTNPPGQLLQLPPPPPLPHGTSARAIASRRKTLSKPMTEACEANKSFLQSAVDKKEYSRTLLVDDGSAEGARSAGAYRPTPHREGHGSRSPRRDQSPRRDLPRPASQTRLSSEPIADLYRKKRERATRSSSSPKRDKTRARTDRSPGLSPPPRSIGPPPPVIASSSKFGSEKTGQSENPRREEVEPRDVNPKAVLVPQTKSLTRYDGNRGNVFRCFKTRQDTILPTFDRWRPANSELNDMIEYYERLLLDREQEVLAWKDMFSSLESELRSSTDARQKLEDQLDNLSSELMKSNDELQDQYQRYDKIQEELSNARDRLSESESSAYDLSNQLSELQLKYKAIAKLLDAELARSASKARKEVKGHGMELIQGAIVFIQTEKARTELESDIKEYESNLLLLDQTHDKDSSEKQERSELEADLAEKRSLLVALPSSSFNPQQFEEFFTDSPPLSESGPSDPVEPEVSVIPVETPEMAAIPPVIPPPTNSETVVIEDDDGSEFGMPTEQLTANEPDETETAAADPVDPEPTQPELEVAEDP</sequence>
<feature type="coiled-coil region" evidence="1">
    <location>
        <begin position="533"/>
        <end position="595"/>
    </location>
</feature>
<evidence type="ECO:0000313" key="3">
    <source>
        <dbReference type="EMBL" id="CAA0405498.1"/>
    </source>
</evidence>
<feature type="region of interest" description="Disordered" evidence="2">
    <location>
        <begin position="334"/>
        <end position="461"/>
    </location>
</feature>
<dbReference type="PANTHER" id="PTHR31099">
    <property type="entry name" value="OS06G0165300 PROTEIN"/>
    <property type="match status" value="1"/>
</dbReference>